<gene>
    <name evidence="2" type="ORF">KFE25_009552</name>
</gene>
<proteinExistence type="predicted"/>
<reference evidence="2" key="1">
    <citation type="submission" date="2021-05" db="EMBL/GenBank/DDBJ databases">
        <title>The genome of the haptophyte Pavlova lutheri (Diacronema luteri, Pavlovales) - a model for lipid biosynthesis in eukaryotic algae.</title>
        <authorList>
            <person name="Hulatt C.J."/>
            <person name="Posewitz M.C."/>
        </authorList>
    </citation>
    <scope>NUCLEOTIDE SEQUENCE</scope>
    <source>
        <strain evidence="2">NIVA-4/92</strain>
    </source>
</reference>
<protein>
    <submittedName>
        <fullName evidence="2">Uncharacterized protein</fullName>
    </submittedName>
</protein>
<feature type="compositionally biased region" description="Basic and acidic residues" evidence="1">
    <location>
        <begin position="131"/>
        <end position="143"/>
    </location>
</feature>
<feature type="region of interest" description="Disordered" evidence="1">
    <location>
        <begin position="89"/>
        <end position="155"/>
    </location>
</feature>
<organism evidence="2 3">
    <name type="scientific">Diacronema lutheri</name>
    <name type="common">Unicellular marine alga</name>
    <name type="synonym">Monochrysis lutheri</name>
    <dbReference type="NCBI Taxonomy" id="2081491"/>
    <lineage>
        <taxon>Eukaryota</taxon>
        <taxon>Haptista</taxon>
        <taxon>Haptophyta</taxon>
        <taxon>Pavlovophyceae</taxon>
        <taxon>Pavlovales</taxon>
        <taxon>Pavlovaceae</taxon>
        <taxon>Diacronema</taxon>
    </lineage>
</organism>
<feature type="compositionally biased region" description="Basic and acidic residues" evidence="1">
    <location>
        <begin position="100"/>
        <end position="109"/>
    </location>
</feature>
<evidence type="ECO:0000256" key="1">
    <source>
        <dbReference type="SAM" id="MobiDB-lite"/>
    </source>
</evidence>
<evidence type="ECO:0000313" key="2">
    <source>
        <dbReference type="EMBL" id="KAG8471131.1"/>
    </source>
</evidence>
<dbReference type="AlphaFoldDB" id="A0A8J5XKQ0"/>
<dbReference type="Proteomes" id="UP000751190">
    <property type="component" value="Unassembled WGS sequence"/>
</dbReference>
<evidence type="ECO:0000313" key="3">
    <source>
        <dbReference type="Proteomes" id="UP000751190"/>
    </source>
</evidence>
<comment type="caution">
    <text evidence="2">The sequence shown here is derived from an EMBL/GenBank/DDBJ whole genome shotgun (WGS) entry which is preliminary data.</text>
</comment>
<dbReference type="EMBL" id="JAGTXO010000001">
    <property type="protein sequence ID" value="KAG8471131.1"/>
    <property type="molecule type" value="Genomic_DNA"/>
</dbReference>
<sequence>MTTLLAKLARPGAAVHVGMVRRLHHEVPDPAVANELARQRLRTLQVDEAEAARKGGGQDELNAVENAERAAARAQFASEFAEERLHALQETGSEALRAGGGEEKVKPTVEMDFAQPKSSGGDQGDPRPLVRHHDVTNKNKRPENFPMHASVRRSS</sequence>
<keyword evidence="3" id="KW-1185">Reference proteome</keyword>
<name>A0A8J5XKQ0_DIALT</name>
<accession>A0A8J5XKQ0</accession>